<dbReference type="PROSITE" id="PS50283">
    <property type="entry name" value="NA_SOLUT_SYMP_3"/>
    <property type="match status" value="1"/>
</dbReference>
<feature type="transmembrane region" description="Helical" evidence="12">
    <location>
        <begin position="122"/>
        <end position="145"/>
    </location>
</feature>
<keyword evidence="7" id="KW-0915">Sodium</keyword>
<feature type="transmembrane region" description="Helical" evidence="12">
    <location>
        <begin position="466"/>
        <end position="484"/>
    </location>
</feature>
<feature type="transmembrane region" description="Helical" evidence="12">
    <location>
        <begin position="157"/>
        <end position="179"/>
    </location>
</feature>
<dbReference type="OrthoDB" id="9810181at2"/>
<feature type="transmembrane region" description="Helical" evidence="12">
    <location>
        <begin position="504"/>
        <end position="525"/>
    </location>
</feature>
<dbReference type="InterPro" id="IPR051163">
    <property type="entry name" value="Sodium:Solute_Symporter_SSF"/>
</dbReference>
<dbReference type="InterPro" id="IPR038377">
    <property type="entry name" value="Na/Glc_symporter_sf"/>
</dbReference>
<dbReference type="NCBIfam" id="TIGR00813">
    <property type="entry name" value="sss"/>
    <property type="match status" value="1"/>
</dbReference>
<reference evidence="13 14" key="1">
    <citation type="journal article" date="2016" name="Front. Microbiol.">
        <title>Fuerstia marisgermanicae gen. nov., sp. nov., an Unusual Member of the Phylum Planctomycetes from the German Wadden Sea.</title>
        <authorList>
            <person name="Kohn T."/>
            <person name="Heuer A."/>
            <person name="Jogler M."/>
            <person name="Vollmers J."/>
            <person name="Boedeker C."/>
            <person name="Bunk B."/>
            <person name="Rast P."/>
            <person name="Borchert D."/>
            <person name="Glockner I."/>
            <person name="Freese H.M."/>
            <person name="Klenk H.P."/>
            <person name="Overmann J."/>
            <person name="Kaster A.K."/>
            <person name="Rohde M."/>
            <person name="Wiegand S."/>
            <person name="Jogler C."/>
        </authorList>
    </citation>
    <scope>NUCLEOTIDE SEQUENCE [LARGE SCALE GENOMIC DNA]</scope>
    <source>
        <strain evidence="13 14">NH11</strain>
    </source>
</reference>
<feature type="transmembrane region" description="Helical" evidence="12">
    <location>
        <begin position="238"/>
        <end position="256"/>
    </location>
</feature>
<dbReference type="PROSITE" id="PS51257">
    <property type="entry name" value="PROKAR_LIPOPROTEIN"/>
    <property type="match status" value="1"/>
</dbReference>
<sequence>MENQLRTTDLVVLVIYMAGVFGLGCWFARKSGTTKEFMAAGRSLPGWAVGLSIFGTYVSSIGFLGNTGKAFGGNWNSWVFGLTLPMAAVIAVKYFVPLYRSSDAISAYAHLENRFGPWARTYAMICYLLSQLARIGTILYLVALALAPLTGWDVKTIILITGLLVTVYTLLGGIEAVIWTDVAQSIVLIAGAILCVVLLLTGMPEGPGQLFDVANANNKFSLGSFSLDPATLKMPDPTFWMVLIYGLFINLQNFGVDQSFVQRYITAKSNRDAAFSVWLGAILFPLVSVLFFFIGTGLFSLYYSDPVLLSEVKAQVAETQLVQDGIEPTEAAIASKAATLEPADIGDKVLPHFIVRKLPAGLAGLLIAAIFAAAMSSMDTSLNSSATLVLCDIYKRHFRPEVGERESMKVLYISTFAFGVVGTFTALAMIRVKSALDVWWNLQGIFTGGMLGLFLLGLISRRAKNAQAIVAVTVGILLILWLSLSTTDFWPASLSDWSNPLHSFMTIVLGTSSIVLVGVLAAQFASGRREPSPTEQAPSENN</sequence>
<dbReference type="PANTHER" id="PTHR42985:SF32">
    <property type="entry name" value="SODIUM IODIDE SYMPORTER"/>
    <property type="match status" value="1"/>
</dbReference>
<evidence type="ECO:0000256" key="9">
    <source>
        <dbReference type="ARBA" id="ARBA00023136"/>
    </source>
</evidence>
<name>A0A1P8WFP3_9PLAN</name>
<dbReference type="AlphaFoldDB" id="A0A1P8WFP3"/>
<evidence type="ECO:0000256" key="2">
    <source>
        <dbReference type="ARBA" id="ARBA00006434"/>
    </source>
</evidence>
<evidence type="ECO:0000256" key="10">
    <source>
        <dbReference type="ARBA" id="ARBA00023201"/>
    </source>
</evidence>
<organism evidence="13 14">
    <name type="scientific">Fuerstiella marisgermanici</name>
    <dbReference type="NCBI Taxonomy" id="1891926"/>
    <lineage>
        <taxon>Bacteria</taxon>
        <taxon>Pseudomonadati</taxon>
        <taxon>Planctomycetota</taxon>
        <taxon>Planctomycetia</taxon>
        <taxon>Planctomycetales</taxon>
        <taxon>Planctomycetaceae</taxon>
        <taxon>Fuerstiella</taxon>
    </lineage>
</organism>
<feature type="transmembrane region" description="Helical" evidence="12">
    <location>
        <begin position="410"/>
        <end position="432"/>
    </location>
</feature>
<dbReference type="Pfam" id="PF00474">
    <property type="entry name" value="SSF"/>
    <property type="match status" value="1"/>
</dbReference>
<evidence type="ECO:0000313" key="14">
    <source>
        <dbReference type="Proteomes" id="UP000187735"/>
    </source>
</evidence>
<dbReference type="RefSeq" id="WP_077024446.1">
    <property type="nucleotide sequence ID" value="NZ_CP017641.1"/>
</dbReference>
<evidence type="ECO:0000256" key="1">
    <source>
        <dbReference type="ARBA" id="ARBA00004651"/>
    </source>
</evidence>
<keyword evidence="9 12" id="KW-0472">Membrane</keyword>
<accession>A0A1P8WFP3</accession>
<dbReference type="GO" id="GO:0006814">
    <property type="term" value="P:sodium ion transport"/>
    <property type="evidence" value="ECO:0007669"/>
    <property type="project" value="UniProtKB-KW"/>
</dbReference>
<keyword evidence="10" id="KW-0739">Sodium transport</keyword>
<keyword evidence="6 12" id="KW-1133">Transmembrane helix</keyword>
<dbReference type="EMBL" id="CP017641">
    <property type="protein sequence ID" value="APZ92889.1"/>
    <property type="molecule type" value="Genomic_DNA"/>
</dbReference>
<dbReference type="KEGG" id="fmr:Fuma_02501"/>
<comment type="subcellular location">
    <subcellularLocation>
        <location evidence="1">Cell membrane</location>
        <topology evidence="1">Multi-pass membrane protein</topology>
    </subcellularLocation>
</comment>
<dbReference type="STRING" id="1891926.Fuma_02501"/>
<feature type="transmembrane region" description="Helical" evidence="12">
    <location>
        <begin position="77"/>
        <end position="96"/>
    </location>
</feature>
<evidence type="ECO:0000256" key="7">
    <source>
        <dbReference type="ARBA" id="ARBA00023053"/>
    </source>
</evidence>
<evidence type="ECO:0000256" key="4">
    <source>
        <dbReference type="ARBA" id="ARBA00022475"/>
    </source>
</evidence>
<feature type="transmembrane region" description="Helical" evidence="12">
    <location>
        <begin position="186"/>
        <end position="203"/>
    </location>
</feature>
<evidence type="ECO:0000256" key="6">
    <source>
        <dbReference type="ARBA" id="ARBA00022989"/>
    </source>
</evidence>
<dbReference type="Gene3D" id="1.20.1730.10">
    <property type="entry name" value="Sodium/glucose cotransporter"/>
    <property type="match status" value="1"/>
</dbReference>
<evidence type="ECO:0000256" key="3">
    <source>
        <dbReference type="ARBA" id="ARBA00022448"/>
    </source>
</evidence>
<evidence type="ECO:0000313" key="13">
    <source>
        <dbReference type="EMBL" id="APZ92889.1"/>
    </source>
</evidence>
<gene>
    <name evidence="13" type="primary">sglT_5</name>
    <name evidence="13" type="ORF">Fuma_02501</name>
</gene>
<evidence type="ECO:0000256" key="8">
    <source>
        <dbReference type="ARBA" id="ARBA00023065"/>
    </source>
</evidence>
<dbReference type="CDD" id="cd11495">
    <property type="entry name" value="SLC5sbd_NIS-like_u3"/>
    <property type="match status" value="1"/>
</dbReference>
<dbReference type="InterPro" id="IPR001734">
    <property type="entry name" value="Na/solute_symporter"/>
</dbReference>
<keyword evidence="3" id="KW-0813">Transport</keyword>
<comment type="similarity">
    <text evidence="2 11">Belongs to the sodium:solute symporter (SSF) (TC 2.A.21) family.</text>
</comment>
<evidence type="ECO:0000256" key="12">
    <source>
        <dbReference type="SAM" id="Phobius"/>
    </source>
</evidence>
<dbReference type="Proteomes" id="UP000187735">
    <property type="component" value="Chromosome"/>
</dbReference>
<proteinExistence type="inferred from homology"/>
<evidence type="ECO:0000256" key="5">
    <source>
        <dbReference type="ARBA" id="ARBA00022692"/>
    </source>
</evidence>
<feature type="transmembrane region" description="Helical" evidence="12">
    <location>
        <begin position="438"/>
        <end position="459"/>
    </location>
</feature>
<feature type="transmembrane region" description="Helical" evidence="12">
    <location>
        <begin position="6"/>
        <end position="27"/>
    </location>
</feature>
<keyword evidence="14" id="KW-1185">Reference proteome</keyword>
<evidence type="ECO:0000256" key="11">
    <source>
        <dbReference type="RuleBase" id="RU362091"/>
    </source>
</evidence>
<keyword evidence="4" id="KW-1003">Cell membrane</keyword>
<protein>
    <submittedName>
        <fullName evidence="13">Na(+)/glucose symporter</fullName>
    </submittedName>
</protein>
<feature type="transmembrane region" description="Helical" evidence="12">
    <location>
        <begin position="47"/>
        <end position="65"/>
    </location>
</feature>
<feature type="transmembrane region" description="Helical" evidence="12">
    <location>
        <begin position="358"/>
        <end position="375"/>
    </location>
</feature>
<dbReference type="PANTHER" id="PTHR42985">
    <property type="entry name" value="SODIUM-COUPLED MONOCARBOXYLATE TRANSPORTER"/>
    <property type="match status" value="1"/>
</dbReference>
<keyword evidence="8" id="KW-0406">Ion transport</keyword>
<feature type="transmembrane region" description="Helical" evidence="12">
    <location>
        <begin position="277"/>
        <end position="303"/>
    </location>
</feature>
<dbReference type="GO" id="GO:0005886">
    <property type="term" value="C:plasma membrane"/>
    <property type="evidence" value="ECO:0007669"/>
    <property type="project" value="UniProtKB-SubCell"/>
</dbReference>
<keyword evidence="5 12" id="KW-0812">Transmembrane</keyword>
<dbReference type="GO" id="GO:0015293">
    <property type="term" value="F:symporter activity"/>
    <property type="evidence" value="ECO:0007669"/>
    <property type="project" value="TreeGrafter"/>
</dbReference>